<name>A0ACB8AJS2_9AGAM</name>
<comment type="caution">
    <text evidence="1">The sequence shown here is derived from an EMBL/GenBank/DDBJ whole genome shotgun (WGS) entry which is preliminary data.</text>
</comment>
<keyword evidence="2" id="KW-1185">Reference proteome</keyword>
<evidence type="ECO:0000313" key="1">
    <source>
        <dbReference type="EMBL" id="KAH7913186.1"/>
    </source>
</evidence>
<reference evidence="1" key="1">
    <citation type="journal article" date="2021" name="New Phytol.">
        <title>Evolutionary innovations through gain and loss of genes in the ectomycorrhizal Boletales.</title>
        <authorList>
            <person name="Wu G."/>
            <person name="Miyauchi S."/>
            <person name="Morin E."/>
            <person name="Kuo A."/>
            <person name="Drula E."/>
            <person name="Varga T."/>
            <person name="Kohler A."/>
            <person name="Feng B."/>
            <person name="Cao Y."/>
            <person name="Lipzen A."/>
            <person name="Daum C."/>
            <person name="Hundley H."/>
            <person name="Pangilinan J."/>
            <person name="Johnson J."/>
            <person name="Barry K."/>
            <person name="LaButti K."/>
            <person name="Ng V."/>
            <person name="Ahrendt S."/>
            <person name="Min B."/>
            <person name="Choi I.G."/>
            <person name="Park H."/>
            <person name="Plett J.M."/>
            <person name="Magnuson J."/>
            <person name="Spatafora J.W."/>
            <person name="Nagy L.G."/>
            <person name="Henrissat B."/>
            <person name="Grigoriev I.V."/>
            <person name="Yang Z.L."/>
            <person name="Xu J."/>
            <person name="Martin F.M."/>
        </authorList>
    </citation>
    <scope>NUCLEOTIDE SEQUENCE</scope>
    <source>
        <strain evidence="1">ATCC 28755</strain>
    </source>
</reference>
<organism evidence="1 2">
    <name type="scientific">Hygrophoropsis aurantiaca</name>
    <dbReference type="NCBI Taxonomy" id="72124"/>
    <lineage>
        <taxon>Eukaryota</taxon>
        <taxon>Fungi</taxon>
        <taxon>Dikarya</taxon>
        <taxon>Basidiomycota</taxon>
        <taxon>Agaricomycotina</taxon>
        <taxon>Agaricomycetes</taxon>
        <taxon>Agaricomycetidae</taxon>
        <taxon>Boletales</taxon>
        <taxon>Coniophorineae</taxon>
        <taxon>Hygrophoropsidaceae</taxon>
        <taxon>Hygrophoropsis</taxon>
    </lineage>
</organism>
<dbReference type="Proteomes" id="UP000790377">
    <property type="component" value="Unassembled WGS sequence"/>
</dbReference>
<accession>A0ACB8AJS2</accession>
<dbReference type="EMBL" id="MU267636">
    <property type="protein sequence ID" value="KAH7913186.1"/>
    <property type="molecule type" value="Genomic_DNA"/>
</dbReference>
<gene>
    <name evidence="1" type="ORF">BJ138DRAFT_1099732</name>
</gene>
<proteinExistence type="predicted"/>
<sequence length="140" mass="15668">MVAYSVAAFYGPMYWGFVASTSLAGITMMQSYQYYSRNNDRPMLHLIVAAVLVLDLATTILMAITLYHYFLQYWGQYEAFAVITQSWCIENGVTASVTCITQLLFGSRIYLVTQQYAIFSPYDKFIVAAIVVSALGSFGV</sequence>
<evidence type="ECO:0000313" key="2">
    <source>
        <dbReference type="Proteomes" id="UP000790377"/>
    </source>
</evidence>
<protein>
    <submittedName>
        <fullName evidence="1">Uncharacterized protein</fullName>
    </submittedName>
</protein>